<dbReference type="GO" id="GO:0008234">
    <property type="term" value="F:cysteine-type peptidase activity"/>
    <property type="evidence" value="ECO:0007669"/>
    <property type="project" value="UniProtKB-KW"/>
</dbReference>
<dbReference type="InterPro" id="IPR051202">
    <property type="entry name" value="Peptidase_C40"/>
</dbReference>
<gene>
    <name evidence="6" type="ORF">EV659_10719</name>
</gene>
<evidence type="ECO:0000259" key="5">
    <source>
        <dbReference type="PROSITE" id="PS51935"/>
    </source>
</evidence>
<dbReference type="PANTHER" id="PTHR47053">
    <property type="entry name" value="MUREIN DD-ENDOPEPTIDASE MEPH-RELATED"/>
    <property type="match status" value="1"/>
</dbReference>
<dbReference type="InParanoid" id="A0A4R2PDW1"/>
<evidence type="ECO:0000256" key="3">
    <source>
        <dbReference type="ARBA" id="ARBA00022801"/>
    </source>
</evidence>
<comment type="similarity">
    <text evidence="1">Belongs to the peptidase C40 family.</text>
</comment>
<dbReference type="InterPro" id="IPR041382">
    <property type="entry name" value="SH3_16"/>
</dbReference>
<dbReference type="Gene3D" id="3.90.1720.10">
    <property type="entry name" value="endopeptidase domain like (from Nostoc punctiforme)"/>
    <property type="match status" value="1"/>
</dbReference>
<dbReference type="OrthoDB" id="9813368at2"/>
<dbReference type="GO" id="GO:0006508">
    <property type="term" value="P:proteolysis"/>
    <property type="evidence" value="ECO:0007669"/>
    <property type="project" value="UniProtKB-KW"/>
</dbReference>
<dbReference type="Proteomes" id="UP000295399">
    <property type="component" value="Unassembled WGS sequence"/>
</dbReference>
<dbReference type="PANTHER" id="PTHR47053:SF1">
    <property type="entry name" value="MUREIN DD-ENDOPEPTIDASE MEPH-RELATED"/>
    <property type="match status" value="1"/>
</dbReference>
<evidence type="ECO:0000313" key="6">
    <source>
        <dbReference type="EMBL" id="TCP33409.1"/>
    </source>
</evidence>
<protein>
    <submittedName>
        <fullName evidence="6">SH3 domain-containing protein</fullName>
    </submittedName>
</protein>
<comment type="caution">
    <text evidence="6">The sequence shown here is derived from an EMBL/GenBank/DDBJ whole genome shotgun (WGS) entry which is preliminary data.</text>
</comment>
<name>A0A4R2PDW1_RHOSA</name>
<reference evidence="6 7" key="1">
    <citation type="submission" date="2019-03" db="EMBL/GenBank/DDBJ databases">
        <title>Genomic Encyclopedia of Type Strains, Phase IV (KMG-IV): sequencing the most valuable type-strain genomes for metagenomic binning, comparative biology and taxonomic classification.</title>
        <authorList>
            <person name="Goeker M."/>
        </authorList>
    </citation>
    <scope>NUCLEOTIDE SEQUENCE [LARGE SCALE GENOMIC DNA]</scope>
    <source>
        <strain evidence="6 7">DSM 2132</strain>
    </source>
</reference>
<feature type="domain" description="NlpC/P60" evidence="5">
    <location>
        <begin position="161"/>
        <end position="286"/>
    </location>
</feature>
<evidence type="ECO:0000256" key="2">
    <source>
        <dbReference type="ARBA" id="ARBA00022670"/>
    </source>
</evidence>
<dbReference type="Pfam" id="PF00877">
    <property type="entry name" value="NLPC_P60"/>
    <property type="match status" value="1"/>
</dbReference>
<dbReference type="PROSITE" id="PS51935">
    <property type="entry name" value="NLPC_P60"/>
    <property type="match status" value="1"/>
</dbReference>
<sequence>MTANEFDPRLTPARPDLAAISLRGRVDAERFVDGVPHRVVWGRAPVRSAPHVDAGLMTELLYGAAVTVFDEGEGFAWAQAAADGYVGYIPAAALEPGPQRPTHRFTARQGHLYPRPDIKHPPRIRVYFGARLCARPGDHPPGFLALADGDYVPAPHVAPVEALADAPAAVAERFLGAPYLWGGGSAEGLDCSALIQIAFDACGRALPRDSDLQWQALSRTGRAVAPASAARGDVAFFPGHVGILVAPGRLLHANATHMAVTVDPLDDVIAWLARDHAEPLSGIVRP</sequence>
<dbReference type="AlphaFoldDB" id="A0A4R2PDW1"/>
<dbReference type="Gene3D" id="2.30.30.40">
    <property type="entry name" value="SH3 Domains"/>
    <property type="match status" value="1"/>
</dbReference>
<dbReference type="Pfam" id="PF18348">
    <property type="entry name" value="SH3_16"/>
    <property type="match status" value="1"/>
</dbReference>
<dbReference type="InterPro" id="IPR000064">
    <property type="entry name" value="NLP_P60_dom"/>
</dbReference>
<dbReference type="InterPro" id="IPR038765">
    <property type="entry name" value="Papain-like_cys_pep_sf"/>
</dbReference>
<organism evidence="6 7">
    <name type="scientific">Rhodothalassium salexigens DSM 2132</name>
    <dbReference type="NCBI Taxonomy" id="1188247"/>
    <lineage>
        <taxon>Bacteria</taxon>
        <taxon>Pseudomonadati</taxon>
        <taxon>Pseudomonadota</taxon>
        <taxon>Alphaproteobacteria</taxon>
        <taxon>Rhodothalassiales</taxon>
        <taxon>Rhodothalassiaceae</taxon>
        <taxon>Rhodothalassium</taxon>
    </lineage>
</organism>
<keyword evidence="4" id="KW-0788">Thiol protease</keyword>
<keyword evidence="2" id="KW-0645">Protease</keyword>
<dbReference type="EMBL" id="SLXO01000007">
    <property type="protein sequence ID" value="TCP33409.1"/>
    <property type="molecule type" value="Genomic_DNA"/>
</dbReference>
<evidence type="ECO:0000256" key="4">
    <source>
        <dbReference type="ARBA" id="ARBA00022807"/>
    </source>
</evidence>
<keyword evidence="3" id="KW-0378">Hydrolase</keyword>
<accession>A0A4R2PDW1</accession>
<evidence type="ECO:0000313" key="7">
    <source>
        <dbReference type="Proteomes" id="UP000295399"/>
    </source>
</evidence>
<dbReference type="RefSeq" id="WP_132708697.1">
    <property type="nucleotide sequence ID" value="NZ_JACIGF010000007.1"/>
</dbReference>
<evidence type="ECO:0000256" key="1">
    <source>
        <dbReference type="ARBA" id="ARBA00007074"/>
    </source>
</evidence>
<proteinExistence type="inferred from homology"/>
<keyword evidence="7" id="KW-1185">Reference proteome</keyword>
<dbReference type="SUPFAM" id="SSF54001">
    <property type="entry name" value="Cysteine proteinases"/>
    <property type="match status" value="1"/>
</dbReference>